<feature type="region of interest" description="Disordered" evidence="1">
    <location>
        <begin position="32"/>
        <end position="52"/>
    </location>
</feature>
<sequence>MQMQAGEKTHRASRRVVAEVWLGAEFLRVAPPGLPPGGMVDTGSPGGHASSHRAEAIVLSRNPRIVTNLRNLLPRSESKAMHAPVGVGAGRLTAASQDDRRAGSSLVAGAKARPA</sequence>
<evidence type="ECO:0000313" key="2">
    <source>
        <dbReference type="EMBL" id="TLU74033.1"/>
    </source>
</evidence>
<evidence type="ECO:0000256" key="1">
    <source>
        <dbReference type="SAM" id="MobiDB-lite"/>
    </source>
</evidence>
<name>A0A5R9JBA9_9PROT</name>
<dbReference type="Proteomes" id="UP000305654">
    <property type="component" value="Unassembled WGS sequence"/>
</dbReference>
<proteinExistence type="predicted"/>
<protein>
    <submittedName>
        <fullName evidence="2">Uncharacterized protein</fullName>
    </submittedName>
</protein>
<gene>
    <name evidence="2" type="ORF">FE263_02115</name>
</gene>
<dbReference type="AlphaFoldDB" id="A0A5R9JBA9"/>
<reference evidence="2 3" key="1">
    <citation type="submission" date="2019-05" db="EMBL/GenBank/DDBJ databases">
        <authorList>
            <person name="Pankratov T."/>
            <person name="Grouzdev D."/>
        </authorList>
    </citation>
    <scope>NUCLEOTIDE SEQUENCE [LARGE SCALE GENOMIC DNA]</scope>
    <source>
        <strain evidence="2 3">KEBCLARHB70R</strain>
    </source>
</reference>
<evidence type="ECO:0000313" key="3">
    <source>
        <dbReference type="Proteomes" id="UP000305654"/>
    </source>
</evidence>
<comment type="caution">
    <text evidence="2">The sequence shown here is derived from an EMBL/GenBank/DDBJ whole genome shotgun (WGS) entry which is preliminary data.</text>
</comment>
<organism evidence="2 3">
    <name type="scientific">Lichenicoccus roseus</name>
    <dbReference type="NCBI Taxonomy" id="2683649"/>
    <lineage>
        <taxon>Bacteria</taxon>
        <taxon>Pseudomonadati</taxon>
        <taxon>Pseudomonadota</taxon>
        <taxon>Alphaproteobacteria</taxon>
        <taxon>Acetobacterales</taxon>
        <taxon>Acetobacteraceae</taxon>
        <taxon>Lichenicoccus</taxon>
    </lineage>
</organism>
<dbReference type="RefSeq" id="WP_138324286.1">
    <property type="nucleotide sequence ID" value="NZ_VCDI01000001.1"/>
</dbReference>
<dbReference type="EMBL" id="VCDI01000001">
    <property type="protein sequence ID" value="TLU74033.1"/>
    <property type="molecule type" value="Genomic_DNA"/>
</dbReference>
<accession>A0A5R9JBA9</accession>
<keyword evidence="3" id="KW-1185">Reference proteome</keyword>
<feature type="region of interest" description="Disordered" evidence="1">
    <location>
        <begin position="91"/>
        <end position="115"/>
    </location>
</feature>